<dbReference type="PROSITE" id="PS50294">
    <property type="entry name" value="WD_REPEATS_REGION"/>
    <property type="match status" value="3"/>
</dbReference>
<keyword evidence="7" id="KW-1185">Reference proteome</keyword>
<dbReference type="InterPro" id="IPR019775">
    <property type="entry name" value="WD40_repeat_CS"/>
</dbReference>
<evidence type="ECO:0000313" key="6">
    <source>
        <dbReference type="EMBL" id="KAJ8103183.1"/>
    </source>
</evidence>
<dbReference type="Pfam" id="PF00400">
    <property type="entry name" value="WD40"/>
    <property type="match status" value="6"/>
</dbReference>
<dbReference type="CDD" id="cd00200">
    <property type="entry name" value="WD40"/>
    <property type="match status" value="1"/>
</dbReference>
<comment type="similarity">
    <text evidence="3">Belongs to the WD repeat CIA1 family.</text>
</comment>
<dbReference type="InterPro" id="IPR028608">
    <property type="entry name" value="CIAO1/Cia1"/>
</dbReference>
<evidence type="ECO:0000256" key="3">
    <source>
        <dbReference type="HAMAP-Rule" id="MF_03037"/>
    </source>
</evidence>
<sequence length="387" mass="43253">MPIKQVHSIPAHVDRIWNLAPHPTLPLLATATSDKSAQIYSLNTYFPVAQLDGNHKRSIRSVSWKPKTGSNSEVVLATASFDGTVGIWIRDNDRFAQDVGSTGVIDDNGSIGLEEWEFVASLEGHENEVKCVDWSCEGTYLASCSRDKSVWIWEADESNEEFECLAVLQDHTQDVKHVAWHPNEELLASASYDDTIRLWREDDDDWVCSGEIIGHRSTVWCIDFDKRTGEGEARLVSCSADETVRVWSRQSMTGKVGSRDFPSTFRSDPVSENWQQEAILPQRHSGPIYAVSWSGLSGRIVSVGADGLLVVYHEVKKGEWLVIAEEEDAHSVFEINTAVWSKKWKSTAPHGQEGNAEKDETNPDNEEIIITGGDDGNINIWEVTIQK</sequence>
<dbReference type="InterPro" id="IPR020472">
    <property type="entry name" value="WD40_PAC1"/>
</dbReference>
<evidence type="ECO:0000256" key="5">
    <source>
        <dbReference type="SAM" id="MobiDB-lite"/>
    </source>
</evidence>
<feature type="repeat" description="WD" evidence="4">
    <location>
        <begin position="168"/>
        <end position="199"/>
    </location>
</feature>
<dbReference type="SMART" id="SM00320">
    <property type="entry name" value="WD40"/>
    <property type="match status" value="7"/>
</dbReference>
<dbReference type="PROSITE" id="PS50082">
    <property type="entry name" value="WD_REPEATS_2"/>
    <property type="match status" value="4"/>
</dbReference>
<dbReference type="SUPFAM" id="SSF50978">
    <property type="entry name" value="WD40 repeat-like"/>
    <property type="match status" value="1"/>
</dbReference>
<dbReference type="InterPro" id="IPR015943">
    <property type="entry name" value="WD40/YVTN_repeat-like_dom_sf"/>
</dbReference>
<dbReference type="PRINTS" id="PR00320">
    <property type="entry name" value="GPROTEINBRPT"/>
</dbReference>
<dbReference type="InterPro" id="IPR036322">
    <property type="entry name" value="WD40_repeat_dom_sf"/>
</dbReference>
<organism evidence="6 7">
    <name type="scientific">Lipomyces tetrasporus</name>
    <dbReference type="NCBI Taxonomy" id="54092"/>
    <lineage>
        <taxon>Eukaryota</taxon>
        <taxon>Fungi</taxon>
        <taxon>Dikarya</taxon>
        <taxon>Ascomycota</taxon>
        <taxon>Saccharomycotina</taxon>
        <taxon>Lipomycetes</taxon>
        <taxon>Lipomycetales</taxon>
        <taxon>Lipomycetaceae</taxon>
        <taxon>Lipomyces</taxon>
    </lineage>
</organism>
<accession>A0AAD7QXA6</accession>
<dbReference type="GO" id="GO:0016226">
    <property type="term" value="P:iron-sulfur cluster assembly"/>
    <property type="evidence" value="ECO:0007669"/>
    <property type="project" value="UniProtKB-UniRule"/>
</dbReference>
<dbReference type="Gene3D" id="2.130.10.10">
    <property type="entry name" value="YVTN repeat-like/Quinoprotein amine dehydrogenase"/>
    <property type="match status" value="1"/>
</dbReference>
<feature type="region of interest" description="Disordered" evidence="5">
    <location>
        <begin position="344"/>
        <end position="367"/>
    </location>
</feature>
<gene>
    <name evidence="3" type="primary">CIA1</name>
    <name evidence="6" type="ORF">POJ06DRAFT_246828</name>
</gene>
<evidence type="ECO:0000313" key="7">
    <source>
        <dbReference type="Proteomes" id="UP001217417"/>
    </source>
</evidence>
<proteinExistence type="inferred from homology"/>
<feature type="repeat" description="WD" evidence="4">
    <location>
        <begin position="122"/>
        <end position="163"/>
    </location>
</feature>
<evidence type="ECO:0000256" key="4">
    <source>
        <dbReference type="PROSITE-ProRule" id="PRU00221"/>
    </source>
</evidence>
<dbReference type="PANTHER" id="PTHR19920:SF0">
    <property type="entry name" value="CYTOSOLIC IRON-SULFUR PROTEIN ASSEMBLY PROTEIN CIAO1-RELATED"/>
    <property type="match status" value="1"/>
</dbReference>
<evidence type="ECO:0000256" key="2">
    <source>
        <dbReference type="ARBA" id="ARBA00022737"/>
    </source>
</evidence>
<dbReference type="HAMAP" id="MF_03037">
    <property type="entry name" value="ciao1"/>
    <property type="match status" value="1"/>
</dbReference>
<dbReference type="InterPro" id="IPR001680">
    <property type="entry name" value="WD40_rpt"/>
</dbReference>
<keyword evidence="1 4" id="KW-0853">WD repeat</keyword>
<dbReference type="AlphaFoldDB" id="A0AAD7QXA6"/>
<evidence type="ECO:0000256" key="1">
    <source>
        <dbReference type="ARBA" id="ARBA00022574"/>
    </source>
</evidence>
<name>A0AAD7QXA6_9ASCO</name>
<protein>
    <recommendedName>
        <fullName evidence="3">Probable cytosolic iron-sulfur protein assembly protein 1</fullName>
    </recommendedName>
</protein>
<comment type="function">
    <text evidence="3">Essential component of the cytosolic iron-sulfur (Fe/S) protein assembly machinery. Required for the maturation of extramitochondrial Fe/S proteins.</text>
</comment>
<dbReference type="EMBL" id="JARPMG010000002">
    <property type="protein sequence ID" value="KAJ8103183.1"/>
    <property type="molecule type" value="Genomic_DNA"/>
</dbReference>
<dbReference type="Proteomes" id="UP001217417">
    <property type="component" value="Unassembled WGS sequence"/>
</dbReference>
<feature type="repeat" description="WD" evidence="4">
    <location>
        <begin position="212"/>
        <end position="248"/>
    </location>
</feature>
<dbReference type="PANTHER" id="PTHR19920">
    <property type="entry name" value="WD40 PROTEIN CIAO1"/>
    <property type="match status" value="1"/>
</dbReference>
<feature type="repeat" description="WD" evidence="4">
    <location>
        <begin position="365"/>
        <end position="387"/>
    </location>
</feature>
<keyword evidence="2" id="KW-0677">Repeat</keyword>
<reference evidence="6" key="1">
    <citation type="submission" date="2023-03" db="EMBL/GenBank/DDBJ databases">
        <title>Near-Complete genome sequence of Lipomyces tetrasporous NRRL Y-64009, an oleaginous yeast capable of growing on lignocellulosic hydrolysates.</title>
        <authorList>
            <consortium name="Lawrence Berkeley National Laboratory"/>
            <person name="Jagtap S.S."/>
            <person name="Liu J.-J."/>
            <person name="Walukiewicz H.E."/>
            <person name="Pangilinan J."/>
            <person name="Lipzen A."/>
            <person name="Ahrendt S."/>
            <person name="Koriabine M."/>
            <person name="Cobaugh K."/>
            <person name="Salamov A."/>
            <person name="Yoshinaga Y."/>
            <person name="Ng V."/>
            <person name="Daum C."/>
            <person name="Grigoriev I.V."/>
            <person name="Slininger P.J."/>
            <person name="Dien B.S."/>
            <person name="Jin Y.-S."/>
            <person name="Rao C.V."/>
        </authorList>
    </citation>
    <scope>NUCLEOTIDE SEQUENCE</scope>
    <source>
        <strain evidence="6">NRRL Y-64009</strain>
    </source>
</reference>
<dbReference type="PROSITE" id="PS00678">
    <property type="entry name" value="WD_REPEATS_1"/>
    <property type="match status" value="1"/>
</dbReference>
<comment type="caution">
    <text evidence="6">The sequence shown here is derived from an EMBL/GenBank/DDBJ whole genome shotgun (WGS) entry which is preliminary data.</text>
</comment>
<dbReference type="GO" id="GO:0097361">
    <property type="term" value="C:cytosolic [4Fe-4S] assembly targeting complex"/>
    <property type="evidence" value="ECO:0007669"/>
    <property type="project" value="InterPro"/>
</dbReference>